<dbReference type="EMBL" id="JBAHYK010000012">
    <property type="protein sequence ID" value="KAL0581308.1"/>
    <property type="molecule type" value="Genomic_DNA"/>
</dbReference>
<comment type="caution">
    <text evidence="7">The sequence shown here is derived from an EMBL/GenBank/DDBJ whole genome shotgun (WGS) entry which is preliminary data.</text>
</comment>
<feature type="transmembrane region" description="Helical" evidence="6">
    <location>
        <begin position="76"/>
        <end position="96"/>
    </location>
</feature>
<dbReference type="PANTHER" id="PTHR23508:SF10">
    <property type="entry name" value="CARBOXYLIC ACID TRANSPORTER PROTEIN HOMOLOG"/>
    <property type="match status" value="1"/>
</dbReference>
<proteinExistence type="predicted"/>
<organism evidence="7 8">
    <name type="scientific">Marasmius crinis-equi</name>
    <dbReference type="NCBI Taxonomy" id="585013"/>
    <lineage>
        <taxon>Eukaryota</taxon>
        <taxon>Fungi</taxon>
        <taxon>Dikarya</taxon>
        <taxon>Basidiomycota</taxon>
        <taxon>Agaricomycotina</taxon>
        <taxon>Agaricomycetes</taxon>
        <taxon>Agaricomycetidae</taxon>
        <taxon>Agaricales</taxon>
        <taxon>Marasmiineae</taxon>
        <taxon>Marasmiaceae</taxon>
        <taxon>Marasmius</taxon>
    </lineage>
</organism>
<evidence type="ECO:0000313" key="8">
    <source>
        <dbReference type="Proteomes" id="UP001465976"/>
    </source>
</evidence>
<dbReference type="InterPro" id="IPR036259">
    <property type="entry name" value="MFS_trans_sf"/>
</dbReference>
<evidence type="ECO:0000313" key="7">
    <source>
        <dbReference type="EMBL" id="KAL0581308.1"/>
    </source>
</evidence>
<dbReference type="SUPFAM" id="SSF103473">
    <property type="entry name" value="MFS general substrate transporter"/>
    <property type="match status" value="1"/>
</dbReference>
<evidence type="ECO:0000256" key="6">
    <source>
        <dbReference type="SAM" id="Phobius"/>
    </source>
</evidence>
<keyword evidence="2 6" id="KW-0812">Transmembrane</keyword>
<evidence type="ECO:0000256" key="1">
    <source>
        <dbReference type="ARBA" id="ARBA00004141"/>
    </source>
</evidence>
<dbReference type="Proteomes" id="UP001465976">
    <property type="component" value="Unassembled WGS sequence"/>
</dbReference>
<keyword evidence="8" id="KW-1185">Reference proteome</keyword>
<reference evidence="7 8" key="1">
    <citation type="submission" date="2024-02" db="EMBL/GenBank/DDBJ databases">
        <title>A draft genome for the cacao thread blight pathogen Marasmius crinis-equi.</title>
        <authorList>
            <person name="Cohen S.P."/>
            <person name="Baruah I.K."/>
            <person name="Amoako-Attah I."/>
            <person name="Bukari Y."/>
            <person name="Meinhardt L.W."/>
            <person name="Bailey B.A."/>
        </authorList>
    </citation>
    <scope>NUCLEOTIDE SEQUENCE [LARGE SCALE GENOMIC DNA]</scope>
    <source>
        <strain evidence="7 8">GH-76</strain>
    </source>
</reference>
<evidence type="ECO:0000256" key="4">
    <source>
        <dbReference type="ARBA" id="ARBA00023136"/>
    </source>
</evidence>
<protein>
    <submittedName>
        <fullName evidence="7">Uncharacterized protein</fullName>
    </submittedName>
</protein>
<sequence>MSASPVRTAKMGVYIAWGTVTIYLNELSPPAFRALYPGTVYQLGNAASAAAAQIEATAGLSIRTTVDGEDQPDYGIVQAIMAAASCAVILACILVGPEKHSVEFDDGPPGGSADVTGTEKEQSAWTPVEKADDSSGPSPDSTVA</sequence>
<keyword evidence="4 6" id="KW-0472">Membrane</keyword>
<feature type="region of interest" description="Disordered" evidence="5">
    <location>
        <begin position="102"/>
        <end position="144"/>
    </location>
</feature>
<name>A0ABR3G146_9AGAR</name>
<evidence type="ECO:0000256" key="5">
    <source>
        <dbReference type="SAM" id="MobiDB-lite"/>
    </source>
</evidence>
<gene>
    <name evidence="7" type="ORF">V5O48_000684</name>
</gene>
<evidence type="ECO:0000256" key="3">
    <source>
        <dbReference type="ARBA" id="ARBA00022989"/>
    </source>
</evidence>
<evidence type="ECO:0000256" key="2">
    <source>
        <dbReference type="ARBA" id="ARBA00022692"/>
    </source>
</evidence>
<keyword evidence="3 6" id="KW-1133">Transmembrane helix</keyword>
<dbReference type="PANTHER" id="PTHR23508">
    <property type="entry name" value="CARBOXYLIC ACID TRANSPORTER PROTEIN HOMOLOG"/>
    <property type="match status" value="1"/>
</dbReference>
<accession>A0ABR3G146</accession>
<comment type="subcellular location">
    <subcellularLocation>
        <location evidence="1">Membrane</location>
        <topology evidence="1">Multi-pass membrane protein</topology>
    </subcellularLocation>
</comment>
<feature type="compositionally biased region" description="Polar residues" evidence="5">
    <location>
        <begin position="135"/>
        <end position="144"/>
    </location>
</feature>